<reference evidence="1" key="1">
    <citation type="journal article" date="2023" name="G3 (Bethesda)">
        <title>Whole genome assembly and annotation of the endangered Caribbean coral Acropora cervicornis.</title>
        <authorList>
            <person name="Selwyn J.D."/>
            <person name="Vollmer S.V."/>
        </authorList>
    </citation>
    <scope>NUCLEOTIDE SEQUENCE</scope>
    <source>
        <strain evidence="1">K2</strain>
    </source>
</reference>
<evidence type="ECO:0000313" key="2">
    <source>
        <dbReference type="Proteomes" id="UP001249851"/>
    </source>
</evidence>
<dbReference type="EMBL" id="JARQWQ010000058">
    <property type="protein sequence ID" value="KAK2555983.1"/>
    <property type="molecule type" value="Genomic_DNA"/>
</dbReference>
<proteinExistence type="predicted"/>
<name>A0AAD9Q754_ACRCE</name>
<comment type="caution">
    <text evidence="1">The sequence shown here is derived from an EMBL/GenBank/DDBJ whole genome shotgun (WGS) entry which is preliminary data.</text>
</comment>
<accession>A0AAD9Q754</accession>
<dbReference type="AlphaFoldDB" id="A0AAD9Q754"/>
<keyword evidence="2" id="KW-1185">Reference proteome</keyword>
<evidence type="ECO:0000313" key="1">
    <source>
        <dbReference type="EMBL" id="KAK2555983.1"/>
    </source>
</evidence>
<dbReference type="Proteomes" id="UP001249851">
    <property type="component" value="Unassembled WGS sequence"/>
</dbReference>
<reference evidence="1" key="2">
    <citation type="journal article" date="2023" name="Science">
        <title>Genomic signatures of disease resistance in endangered staghorn corals.</title>
        <authorList>
            <person name="Vollmer S.V."/>
            <person name="Selwyn J.D."/>
            <person name="Despard B.A."/>
            <person name="Roesel C.L."/>
        </authorList>
    </citation>
    <scope>NUCLEOTIDE SEQUENCE</scope>
    <source>
        <strain evidence="1">K2</strain>
    </source>
</reference>
<gene>
    <name evidence="1" type="ORF">P5673_021972</name>
</gene>
<protein>
    <submittedName>
        <fullName evidence="1">Uncharacterized protein</fullName>
    </submittedName>
</protein>
<organism evidence="1 2">
    <name type="scientific">Acropora cervicornis</name>
    <name type="common">Staghorn coral</name>
    <dbReference type="NCBI Taxonomy" id="6130"/>
    <lineage>
        <taxon>Eukaryota</taxon>
        <taxon>Metazoa</taxon>
        <taxon>Cnidaria</taxon>
        <taxon>Anthozoa</taxon>
        <taxon>Hexacorallia</taxon>
        <taxon>Scleractinia</taxon>
        <taxon>Astrocoeniina</taxon>
        <taxon>Acroporidae</taxon>
        <taxon>Acropora</taxon>
    </lineage>
</organism>
<sequence length="309" mass="35310">MASQSGTEKEKAEDDEENALLAGPANIIISKMNSPDHGREHSGIFLNRLEGNITILEPKLHRSELGEGKGKWTTGHLTKRELLTDCIFYLTIGVTKSTINVIAKQQCLLTEIHQTLNLNELLGPTWATVEDEVLTQKCLCKKFSDGISEFDHFFGDFRSLFVNELIFRTFRNNSLIFLCLFPRICCSFYQTLRPMAQLLSPSQKTFYRSFLGGNAAFSCFRHFDSRLSTNFTQLLRRSGTCPWMVAKKDFIFSTDSCYPDSIKSQERLYRGYSQKLIADGPATRKPVDFKLFLANEENKRQLCQLLLRV</sequence>